<protein>
    <submittedName>
        <fullName evidence="4">DUF881 domain-containing protein</fullName>
    </submittedName>
</protein>
<name>A0ABP7XS11_9ACTN</name>
<feature type="chain" id="PRO_5047167186" evidence="3">
    <location>
        <begin position="24"/>
        <end position="241"/>
    </location>
</feature>
<accession>A0ABP7XS11</accession>
<comment type="caution">
    <text evidence="4">The sequence shown here is derived from an EMBL/GenBank/DDBJ whole genome shotgun (WGS) entry which is preliminary data.</text>
</comment>
<evidence type="ECO:0000256" key="3">
    <source>
        <dbReference type="SAM" id="SignalP"/>
    </source>
</evidence>
<sequence>MRRRGPWAVATPLVVGLSGALFAVSAASSDGTDLRPGRYTDVASLVEAESRSYQQLQQRVTRLNADVARLTGAVDDPEVARLQQETDQLKGPAGLGTVRGPGLTVTLSDSPISLAQTTDVPLKLLLVHQQDVQAVVNAMWRGGASAVTIQGQRVVSTTAIKCEGNSITIQGVPYPQPYVISAVGDPDALTQSVITDGYLTNYIAQSEAPDIQIGWSTAVESDITAPPYDGLLDLSYATPAS</sequence>
<evidence type="ECO:0000256" key="1">
    <source>
        <dbReference type="ARBA" id="ARBA00009108"/>
    </source>
</evidence>
<feature type="signal peptide" evidence="3">
    <location>
        <begin position="1"/>
        <end position="23"/>
    </location>
</feature>
<dbReference type="InterPro" id="IPR010273">
    <property type="entry name" value="DUF881"/>
</dbReference>
<dbReference type="EMBL" id="BAAAZH010000024">
    <property type="protein sequence ID" value="GAA4124276.1"/>
    <property type="molecule type" value="Genomic_DNA"/>
</dbReference>
<dbReference type="Gene3D" id="3.30.70.1880">
    <property type="entry name" value="Protein of unknown function DUF881"/>
    <property type="match status" value="1"/>
</dbReference>
<evidence type="ECO:0000313" key="5">
    <source>
        <dbReference type="Proteomes" id="UP001501495"/>
    </source>
</evidence>
<dbReference type="PANTHER" id="PTHR37313:SF4">
    <property type="entry name" value="CONSERVED MEMBRANE PROTEIN-RELATED"/>
    <property type="match status" value="1"/>
</dbReference>
<dbReference type="PANTHER" id="PTHR37313">
    <property type="entry name" value="UPF0749 PROTEIN RV1825"/>
    <property type="match status" value="1"/>
</dbReference>
<comment type="similarity">
    <text evidence="1">Belongs to the UPF0749 family.</text>
</comment>
<evidence type="ECO:0000313" key="4">
    <source>
        <dbReference type="EMBL" id="GAA4124276.1"/>
    </source>
</evidence>
<organism evidence="4 5">
    <name type="scientific">Nocardioides fonticola</name>
    <dbReference type="NCBI Taxonomy" id="450363"/>
    <lineage>
        <taxon>Bacteria</taxon>
        <taxon>Bacillati</taxon>
        <taxon>Actinomycetota</taxon>
        <taxon>Actinomycetes</taxon>
        <taxon>Propionibacteriales</taxon>
        <taxon>Nocardioidaceae</taxon>
        <taxon>Nocardioides</taxon>
    </lineage>
</organism>
<dbReference type="Proteomes" id="UP001501495">
    <property type="component" value="Unassembled WGS sequence"/>
</dbReference>
<gene>
    <name evidence="4" type="ORF">GCM10022215_31850</name>
</gene>
<keyword evidence="3" id="KW-0732">Signal</keyword>
<dbReference type="Pfam" id="PF05949">
    <property type="entry name" value="DUF881"/>
    <property type="match status" value="1"/>
</dbReference>
<reference evidence="5" key="1">
    <citation type="journal article" date="2019" name="Int. J. Syst. Evol. Microbiol.">
        <title>The Global Catalogue of Microorganisms (GCM) 10K type strain sequencing project: providing services to taxonomists for standard genome sequencing and annotation.</title>
        <authorList>
            <consortium name="The Broad Institute Genomics Platform"/>
            <consortium name="The Broad Institute Genome Sequencing Center for Infectious Disease"/>
            <person name="Wu L."/>
            <person name="Ma J."/>
        </authorList>
    </citation>
    <scope>NUCLEOTIDE SEQUENCE [LARGE SCALE GENOMIC DNA]</scope>
    <source>
        <strain evidence="5">JCM 16703</strain>
    </source>
</reference>
<proteinExistence type="inferred from homology"/>
<feature type="coiled-coil region" evidence="2">
    <location>
        <begin position="46"/>
        <end position="73"/>
    </location>
</feature>
<evidence type="ECO:0000256" key="2">
    <source>
        <dbReference type="SAM" id="Coils"/>
    </source>
</evidence>
<keyword evidence="5" id="KW-1185">Reference proteome</keyword>
<keyword evidence="2" id="KW-0175">Coiled coil</keyword>